<evidence type="ECO:0000256" key="2">
    <source>
        <dbReference type="SAM" id="Phobius"/>
    </source>
</evidence>
<dbReference type="Proteomes" id="UP000054279">
    <property type="component" value="Unassembled WGS sequence"/>
</dbReference>
<dbReference type="HOGENOM" id="CLU_998088_0_0_1"/>
<sequence>MLRLCCARVRAEDVTNSECLIEFGAAPYLDNCPAAAEYHNNGSDSDSHLVAACLLPTRTSSRGLYARLPDPRRRSRRPPPTSKDPKFAPPLAPASAPASAKMLLFSMELSFPVLLAAFSLCTSMLAVLGTVQLVISAPPAAHQGAMAAPPHQHQHHSQHPQHSQYAKVPHSDAGSGPTQTLEVGLGMQKRMRPWWGTTVSPSGAANARSRVYPIGDETAAVYGQVDYVTTCVPRRNAKQTPEPVYDLPKWHPIKIKIAISTRHLATYLHDAQRTQMTPT</sequence>
<proteinExistence type="predicted"/>
<evidence type="ECO:0000256" key="1">
    <source>
        <dbReference type="SAM" id="MobiDB-lite"/>
    </source>
</evidence>
<accession>A0A0C9VKL3</accession>
<keyword evidence="4" id="KW-1185">Reference proteome</keyword>
<keyword evidence="2" id="KW-0812">Transmembrane</keyword>
<gene>
    <name evidence="3" type="ORF">M422DRAFT_780047</name>
</gene>
<evidence type="ECO:0000313" key="3">
    <source>
        <dbReference type="EMBL" id="KIJ42227.1"/>
    </source>
</evidence>
<feature type="region of interest" description="Disordered" evidence="1">
    <location>
        <begin position="64"/>
        <end position="92"/>
    </location>
</feature>
<feature type="compositionally biased region" description="Pro residues" evidence="1">
    <location>
        <begin position="78"/>
        <end position="92"/>
    </location>
</feature>
<evidence type="ECO:0000313" key="4">
    <source>
        <dbReference type="Proteomes" id="UP000054279"/>
    </source>
</evidence>
<organism evidence="3 4">
    <name type="scientific">Sphaerobolus stellatus (strain SS14)</name>
    <dbReference type="NCBI Taxonomy" id="990650"/>
    <lineage>
        <taxon>Eukaryota</taxon>
        <taxon>Fungi</taxon>
        <taxon>Dikarya</taxon>
        <taxon>Basidiomycota</taxon>
        <taxon>Agaricomycotina</taxon>
        <taxon>Agaricomycetes</taxon>
        <taxon>Phallomycetidae</taxon>
        <taxon>Geastrales</taxon>
        <taxon>Sphaerobolaceae</taxon>
        <taxon>Sphaerobolus</taxon>
    </lineage>
</organism>
<keyword evidence="2" id="KW-1133">Transmembrane helix</keyword>
<reference evidence="3 4" key="1">
    <citation type="submission" date="2014-06" db="EMBL/GenBank/DDBJ databases">
        <title>Evolutionary Origins and Diversification of the Mycorrhizal Mutualists.</title>
        <authorList>
            <consortium name="DOE Joint Genome Institute"/>
            <consortium name="Mycorrhizal Genomics Consortium"/>
            <person name="Kohler A."/>
            <person name="Kuo A."/>
            <person name="Nagy L.G."/>
            <person name="Floudas D."/>
            <person name="Copeland A."/>
            <person name="Barry K.W."/>
            <person name="Cichocki N."/>
            <person name="Veneault-Fourrey C."/>
            <person name="LaButti K."/>
            <person name="Lindquist E.A."/>
            <person name="Lipzen A."/>
            <person name="Lundell T."/>
            <person name="Morin E."/>
            <person name="Murat C."/>
            <person name="Riley R."/>
            <person name="Ohm R."/>
            <person name="Sun H."/>
            <person name="Tunlid A."/>
            <person name="Henrissat B."/>
            <person name="Grigoriev I.V."/>
            <person name="Hibbett D.S."/>
            <person name="Martin F."/>
        </authorList>
    </citation>
    <scope>NUCLEOTIDE SEQUENCE [LARGE SCALE GENOMIC DNA]</scope>
    <source>
        <strain evidence="3 4">SS14</strain>
    </source>
</reference>
<name>A0A0C9VKL3_SPHS4</name>
<feature type="transmembrane region" description="Helical" evidence="2">
    <location>
        <begin position="111"/>
        <end position="135"/>
    </location>
</feature>
<dbReference type="AlphaFoldDB" id="A0A0C9VKL3"/>
<keyword evidence="2" id="KW-0472">Membrane</keyword>
<protein>
    <submittedName>
        <fullName evidence="3">Uncharacterized protein</fullName>
    </submittedName>
</protein>
<dbReference type="EMBL" id="KN837131">
    <property type="protein sequence ID" value="KIJ42227.1"/>
    <property type="molecule type" value="Genomic_DNA"/>
</dbReference>
<feature type="region of interest" description="Disordered" evidence="1">
    <location>
        <begin position="143"/>
        <end position="179"/>
    </location>
</feature>